<proteinExistence type="predicted"/>
<evidence type="ECO:0000313" key="2">
    <source>
        <dbReference type="Proteomes" id="UP001054837"/>
    </source>
</evidence>
<comment type="caution">
    <text evidence="1">The sequence shown here is derived from an EMBL/GenBank/DDBJ whole genome shotgun (WGS) entry which is preliminary data.</text>
</comment>
<name>A0AAV4UMZ9_9ARAC</name>
<protein>
    <submittedName>
        <fullName evidence="1">Uncharacterized protein</fullName>
    </submittedName>
</protein>
<accession>A0AAV4UMZ9</accession>
<keyword evidence="2" id="KW-1185">Reference proteome</keyword>
<evidence type="ECO:0000313" key="1">
    <source>
        <dbReference type="EMBL" id="GIY59090.1"/>
    </source>
</evidence>
<organism evidence="1 2">
    <name type="scientific">Caerostris darwini</name>
    <dbReference type="NCBI Taxonomy" id="1538125"/>
    <lineage>
        <taxon>Eukaryota</taxon>
        <taxon>Metazoa</taxon>
        <taxon>Ecdysozoa</taxon>
        <taxon>Arthropoda</taxon>
        <taxon>Chelicerata</taxon>
        <taxon>Arachnida</taxon>
        <taxon>Araneae</taxon>
        <taxon>Araneomorphae</taxon>
        <taxon>Entelegynae</taxon>
        <taxon>Araneoidea</taxon>
        <taxon>Araneidae</taxon>
        <taxon>Caerostris</taxon>
    </lineage>
</organism>
<gene>
    <name evidence="1" type="ORF">CDAR_613401</name>
</gene>
<dbReference type="AlphaFoldDB" id="A0AAV4UMZ9"/>
<reference evidence="1 2" key="1">
    <citation type="submission" date="2021-06" db="EMBL/GenBank/DDBJ databases">
        <title>Caerostris darwini draft genome.</title>
        <authorList>
            <person name="Kono N."/>
            <person name="Arakawa K."/>
        </authorList>
    </citation>
    <scope>NUCLEOTIDE SEQUENCE [LARGE SCALE GENOMIC DNA]</scope>
</reference>
<dbReference type="Proteomes" id="UP001054837">
    <property type="component" value="Unassembled WGS sequence"/>
</dbReference>
<sequence length="123" mass="14037">MTVRIVQIVNYTGALQVPSLLSSTTSLTMNELWEVSHLVIEVRDECLHRDSRHSSGGGGWGNRNRITDIPPPLPNNMFEGRATTCNFMIRSGTSLYHRRNELYLISRETCYRTLHIIEQCSSQ</sequence>
<dbReference type="EMBL" id="BPLQ01011605">
    <property type="protein sequence ID" value="GIY59090.1"/>
    <property type="molecule type" value="Genomic_DNA"/>
</dbReference>